<evidence type="ECO:0000313" key="16">
    <source>
        <dbReference type="EMBL" id="KAK3281301.1"/>
    </source>
</evidence>
<dbReference type="GO" id="GO:0015074">
    <property type="term" value="P:DNA integration"/>
    <property type="evidence" value="ECO:0007669"/>
    <property type="project" value="InterPro"/>
</dbReference>
<dbReference type="PROSITE" id="PS50016">
    <property type="entry name" value="ZF_PHD_2"/>
    <property type="match status" value="1"/>
</dbReference>
<feature type="region of interest" description="Disordered" evidence="12">
    <location>
        <begin position="605"/>
        <end position="630"/>
    </location>
</feature>
<evidence type="ECO:0000256" key="13">
    <source>
        <dbReference type="SAM" id="Phobius"/>
    </source>
</evidence>
<dbReference type="SUPFAM" id="SSF53335">
    <property type="entry name" value="S-adenosyl-L-methionine-dependent methyltransferases"/>
    <property type="match status" value="1"/>
</dbReference>
<feature type="compositionally biased region" description="Basic and acidic residues" evidence="12">
    <location>
        <begin position="567"/>
        <end position="581"/>
    </location>
</feature>
<dbReference type="GO" id="GO:0004519">
    <property type="term" value="F:endonuclease activity"/>
    <property type="evidence" value="ECO:0007669"/>
    <property type="project" value="UniProtKB-KW"/>
</dbReference>
<dbReference type="GO" id="GO:0032259">
    <property type="term" value="P:methylation"/>
    <property type="evidence" value="ECO:0007669"/>
    <property type="project" value="UniProtKB-KW"/>
</dbReference>
<dbReference type="InterPro" id="IPR001584">
    <property type="entry name" value="Integrase_cat-core"/>
</dbReference>
<dbReference type="InterPro" id="IPR001965">
    <property type="entry name" value="Znf_PHD"/>
</dbReference>
<evidence type="ECO:0000256" key="7">
    <source>
        <dbReference type="ARBA" id="ARBA00022771"/>
    </source>
</evidence>
<evidence type="ECO:0000256" key="6">
    <source>
        <dbReference type="ARBA" id="ARBA00022759"/>
    </source>
</evidence>
<keyword evidence="10" id="KW-0695">RNA-directed DNA polymerase</keyword>
<keyword evidence="13" id="KW-0472">Membrane</keyword>
<reference evidence="16 17" key="1">
    <citation type="journal article" date="2015" name="Genome Biol. Evol.">
        <title>Comparative Genomics of a Bacterivorous Green Alga Reveals Evolutionary Causalities and Consequences of Phago-Mixotrophic Mode of Nutrition.</title>
        <authorList>
            <person name="Burns J.A."/>
            <person name="Paasch A."/>
            <person name="Narechania A."/>
            <person name="Kim E."/>
        </authorList>
    </citation>
    <scope>NUCLEOTIDE SEQUENCE [LARGE SCALE GENOMIC DNA]</scope>
    <source>
        <strain evidence="16 17">PLY_AMNH</strain>
    </source>
</reference>
<keyword evidence="8" id="KW-0378">Hydrolase</keyword>
<keyword evidence="1" id="KW-0489">Methyltransferase</keyword>
<dbReference type="EMBL" id="LGRX02003897">
    <property type="protein sequence ID" value="KAK3281301.1"/>
    <property type="molecule type" value="Genomic_DNA"/>
</dbReference>
<feature type="compositionally biased region" description="Basic and acidic residues" evidence="12">
    <location>
        <begin position="460"/>
        <end position="469"/>
    </location>
</feature>
<keyword evidence="7 11" id="KW-0863">Zinc-finger</keyword>
<dbReference type="PANTHER" id="PTHR37984">
    <property type="entry name" value="PROTEIN CBG26694"/>
    <property type="match status" value="1"/>
</dbReference>
<dbReference type="Proteomes" id="UP001190700">
    <property type="component" value="Unassembled WGS sequence"/>
</dbReference>
<dbReference type="InterPro" id="IPR043502">
    <property type="entry name" value="DNA/RNA_pol_sf"/>
</dbReference>
<feature type="domain" description="Integrase catalytic" evidence="15">
    <location>
        <begin position="2471"/>
        <end position="2638"/>
    </location>
</feature>
<dbReference type="InterPro" id="IPR012337">
    <property type="entry name" value="RNaseH-like_sf"/>
</dbReference>
<dbReference type="InterPro" id="IPR029063">
    <property type="entry name" value="SAM-dependent_MTases_sf"/>
</dbReference>
<feature type="transmembrane region" description="Helical" evidence="13">
    <location>
        <begin position="1078"/>
        <end position="1096"/>
    </location>
</feature>
<accession>A0AAE0GPR0</accession>
<protein>
    <submittedName>
        <fullName evidence="16">Uncharacterized protein</fullName>
    </submittedName>
</protein>
<dbReference type="GO" id="GO:0008168">
    <property type="term" value="F:methyltransferase activity"/>
    <property type="evidence" value="ECO:0007669"/>
    <property type="project" value="UniProtKB-KW"/>
</dbReference>
<evidence type="ECO:0000256" key="11">
    <source>
        <dbReference type="PROSITE-ProRule" id="PRU00146"/>
    </source>
</evidence>
<dbReference type="InterPro" id="IPR041588">
    <property type="entry name" value="Integrase_H2C2"/>
</dbReference>
<evidence type="ECO:0000256" key="9">
    <source>
        <dbReference type="ARBA" id="ARBA00022833"/>
    </source>
</evidence>
<organism evidence="16 17">
    <name type="scientific">Cymbomonas tetramitiformis</name>
    <dbReference type="NCBI Taxonomy" id="36881"/>
    <lineage>
        <taxon>Eukaryota</taxon>
        <taxon>Viridiplantae</taxon>
        <taxon>Chlorophyta</taxon>
        <taxon>Pyramimonadophyceae</taxon>
        <taxon>Pyramimonadales</taxon>
        <taxon>Pyramimonadaceae</taxon>
        <taxon>Cymbomonas</taxon>
    </lineage>
</organism>
<evidence type="ECO:0000256" key="8">
    <source>
        <dbReference type="ARBA" id="ARBA00022801"/>
    </source>
</evidence>
<dbReference type="Pfam" id="PF17921">
    <property type="entry name" value="Integrase_H2C2"/>
    <property type="match status" value="1"/>
</dbReference>
<feature type="domain" description="PHD-type" evidence="14">
    <location>
        <begin position="2783"/>
        <end position="2833"/>
    </location>
</feature>
<dbReference type="InterPro" id="IPR019786">
    <property type="entry name" value="Zinc_finger_PHD-type_CS"/>
</dbReference>
<dbReference type="SUPFAM" id="SSF53098">
    <property type="entry name" value="Ribonuclease H-like"/>
    <property type="match status" value="1"/>
</dbReference>
<evidence type="ECO:0000256" key="2">
    <source>
        <dbReference type="ARBA" id="ARBA00022679"/>
    </source>
</evidence>
<dbReference type="Pfam" id="PF00628">
    <property type="entry name" value="PHD"/>
    <property type="match status" value="1"/>
</dbReference>
<comment type="caution">
    <text evidence="16">The sequence shown here is derived from an EMBL/GenBank/DDBJ whole genome shotgun (WGS) entry which is preliminary data.</text>
</comment>
<dbReference type="GO" id="GO:0008270">
    <property type="term" value="F:zinc ion binding"/>
    <property type="evidence" value="ECO:0007669"/>
    <property type="project" value="UniProtKB-KW"/>
</dbReference>
<dbReference type="CDD" id="cd01647">
    <property type="entry name" value="RT_LTR"/>
    <property type="match status" value="1"/>
</dbReference>
<name>A0AAE0GPR0_9CHLO</name>
<dbReference type="InterPro" id="IPR041373">
    <property type="entry name" value="RT_RNaseH"/>
</dbReference>
<evidence type="ECO:0000256" key="10">
    <source>
        <dbReference type="ARBA" id="ARBA00022918"/>
    </source>
</evidence>
<dbReference type="PROSITE" id="PS01359">
    <property type="entry name" value="ZF_PHD_1"/>
    <property type="match status" value="1"/>
</dbReference>
<proteinExistence type="predicted"/>
<feature type="region of interest" description="Disordered" evidence="12">
    <location>
        <begin position="2295"/>
        <end position="2315"/>
    </location>
</feature>
<feature type="compositionally biased region" description="Acidic residues" evidence="12">
    <location>
        <begin position="616"/>
        <end position="625"/>
    </location>
</feature>
<evidence type="ECO:0000259" key="14">
    <source>
        <dbReference type="PROSITE" id="PS50016"/>
    </source>
</evidence>
<keyword evidence="17" id="KW-1185">Reference proteome</keyword>
<gene>
    <name evidence="16" type="ORF">CYMTET_10903</name>
</gene>
<dbReference type="CDD" id="cd15543">
    <property type="entry name" value="PHD_RSF1"/>
    <property type="match status" value="1"/>
</dbReference>
<feature type="region of interest" description="Disordered" evidence="12">
    <location>
        <begin position="830"/>
        <end position="859"/>
    </location>
</feature>
<dbReference type="InterPro" id="IPR000477">
    <property type="entry name" value="RT_dom"/>
</dbReference>
<keyword evidence="6" id="KW-0255">Endonuclease</keyword>
<dbReference type="Pfam" id="PF00078">
    <property type="entry name" value="RVT_1"/>
    <property type="match status" value="1"/>
</dbReference>
<dbReference type="InterPro" id="IPR001525">
    <property type="entry name" value="C5_MeTfrase"/>
</dbReference>
<feature type="region of interest" description="Disordered" evidence="12">
    <location>
        <begin position="2256"/>
        <end position="2275"/>
    </location>
</feature>
<dbReference type="GO" id="GO:0003964">
    <property type="term" value="F:RNA-directed DNA polymerase activity"/>
    <property type="evidence" value="ECO:0007669"/>
    <property type="project" value="UniProtKB-KW"/>
</dbReference>
<dbReference type="SUPFAM" id="SSF56672">
    <property type="entry name" value="DNA/RNA polymerases"/>
    <property type="match status" value="1"/>
</dbReference>
<dbReference type="Gene3D" id="2.30.30.1150">
    <property type="match status" value="1"/>
</dbReference>
<keyword evidence="3" id="KW-0548">Nucleotidyltransferase</keyword>
<dbReference type="InterPro" id="IPR036397">
    <property type="entry name" value="RNaseH_sf"/>
</dbReference>
<dbReference type="Gene3D" id="1.10.340.70">
    <property type="match status" value="1"/>
</dbReference>
<dbReference type="Gene3D" id="3.30.420.10">
    <property type="entry name" value="Ribonuclease H-like superfamily/Ribonuclease H"/>
    <property type="match status" value="1"/>
</dbReference>
<dbReference type="PANTHER" id="PTHR37984:SF5">
    <property type="entry name" value="PROTEIN NYNRIN-LIKE"/>
    <property type="match status" value="1"/>
</dbReference>
<dbReference type="GO" id="GO:0003676">
    <property type="term" value="F:nucleic acid binding"/>
    <property type="evidence" value="ECO:0007669"/>
    <property type="project" value="InterPro"/>
</dbReference>
<keyword evidence="13" id="KW-1133">Transmembrane helix</keyword>
<keyword evidence="4" id="KW-0540">Nuclease</keyword>
<keyword evidence="5" id="KW-0479">Metal-binding</keyword>
<evidence type="ECO:0000256" key="12">
    <source>
        <dbReference type="SAM" id="MobiDB-lite"/>
    </source>
</evidence>
<dbReference type="Gene3D" id="3.40.50.150">
    <property type="entry name" value="Vaccinia Virus protein VP39"/>
    <property type="match status" value="1"/>
</dbReference>
<keyword evidence="13" id="KW-0812">Transmembrane</keyword>
<evidence type="ECO:0000256" key="1">
    <source>
        <dbReference type="ARBA" id="ARBA00022603"/>
    </source>
</evidence>
<dbReference type="InterPro" id="IPR043128">
    <property type="entry name" value="Rev_trsase/Diguanyl_cyclase"/>
</dbReference>
<dbReference type="InterPro" id="IPR050951">
    <property type="entry name" value="Retrovirus_Pol_polyprotein"/>
</dbReference>
<dbReference type="PROSITE" id="PS50994">
    <property type="entry name" value="INTEGRASE"/>
    <property type="match status" value="1"/>
</dbReference>
<feature type="region of interest" description="Disordered" evidence="12">
    <location>
        <begin position="1695"/>
        <end position="1733"/>
    </location>
</feature>
<evidence type="ECO:0000259" key="15">
    <source>
        <dbReference type="PROSITE" id="PS50994"/>
    </source>
</evidence>
<evidence type="ECO:0000256" key="5">
    <source>
        <dbReference type="ARBA" id="ARBA00022723"/>
    </source>
</evidence>
<keyword evidence="9" id="KW-0862">Zinc</keyword>
<evidence type="ECO:0000313" key="17">
    <source>
        <dbReference type="Proteomes" id="UP001190700"/>
    </source>
</evidence>
<dbReference type="Pfam" id="PF17917">
    <property type="entry name" value="RT_RNaseH"/>
    <property type="match status" value="1"/>
</dbReference>
<keyword evidence="2" id="KW-0808">Transferase</keyword>
<dbReference type="CDD" id="cd09274">
    <property type="entry name" value="RNase_HI_RT_Ty3"/>
    <property type="match status" value="1"/>
</dbReference>
<dbReference type="SUPFAM" id="SSF57903">
    <property type="entry name" value="FYVE/PHD zinc finger"/>
    <property type="match status" value="1"/>
</dbReference>
<dbReference type="InterPro" id="IPR011011">
    <property type="entry name" value="Znf_FYVE_PHD"/>
</dbReference>
<dbReference type="SMART" id="SM00249">
    <property type="entry name" value="PHD"/>
    <property type="match status" value="1"/>
</dbReference>
<evidence type="ECO:0000256" key="4">
    <source>
        <dbReference type="ARBA" id="ARBA00022722"/>
    </source>
</evidence>
<feature type="compositionally biased region" description="Basic and acidic residues" evidence="12">
    <location>
        <begin position="1717"/>
        <end position="1733"/>
    </location>
</feature>
<evidence type="ECO:0000256" key="3">
    <source>
        <dbReference type="ARBA" id="ARBA00022695"/>
    </source>
</evidence>
<dbReference type="GO" id="GO:0016787">
    <property type="term" value="F:hydrolase activity"/>
    <property type="evidence" value="ECO:0007669"/>
    <property type="project" value="UniProtKB-KW"/>
</dbReference>
<dbReference type="Gene3D" id="3.10.10.10">
    <property type="entry name" value="HIV Type 1 Reverse Transcriptase, subunit A, domain 1"/>
    <property type="match status" value="1"/>
</dbReference>
<dbReference type="Gene3D" id="3.10.20.370">
    <property type="match status" value="1"/>
</dbReference>
<dbReference type="Gene3D" id="3.30.70.270">
    <property type="match status" value="2"/>
</dbReference>
<sequence length="3150" mass="351963">MEPCSLVVDEIILAYLFSTGKVATESKTDRQEQQRAERRAQRAIRVSQHFTELEGEEGAAGGQPEAQALVQPEAQAPAQLQAQAQEPLVIFEEDMEYTDFARVNLGTLPNYTGTKEEDRPKFLREFADMCENFVRQHNANVRRRLRSGAGTLTEAQMKTLRETPPDFEYLWDIVPACLAGENSQALSWWRENYERGGVVASNMDRVLKDTSEHGPLEGTIPCARPPFNEMNTGTTWVIARPVTNQDTQGEVSDEYLTDGTSLKGLTGRDGTRDTQYFYALRGFIAALDKKFMMKGTQEKVDLLTQKPQEVGQDGLTYMKMCQRREMQLNTGKVLSDEELRTFIEDCVDNLRIKVFQTRVKEQLRAQFPPPNRVTWKDLEAIVEVQDKLKGDAESWILTFLQEITRRCGCQYSTWEARQHGLDLKAIKNSIKKIESSEVAQSGEPENSKKVDTPPSKKMKKEVNVAERAKKASYNKTPPPAEGVRTNDKPKCLRCFGGGWHESDPEQCRSGYKHVKMPAGFHESRLGSSKWWDAENAALRMYNLKNRFKNSDWGILVTDWQQLSNDEKDKYRAKQSPEDKQKSATGNPEALKAEYQGMVAARKTASRAGSVKSQVLSEDEGSDEEPVAAHVAERETHTVDARAHHHGSAGVGDLGVSAGPPTELLSAMAEEMGEEELSSALNTLGLGALPETLCKNAESELTAAPAVALGSTQRMRGFPVKTPEEYEADAQVPMAPAADEMQRKVQLMASVIKSLGAAFRKLAAGLVAEGRITAPRGVETLVELAENNQLPVPTASAADCQDIAMRMTTARAWSRATTATMMTIARAWSRATTVTKKSPARPSLRSSPGEKPGTQPANDRRAKRTQVCFLLVGVFVRLHWPQLPHFAVMAVWMAMEVFRFLGEVVACWAFHAEVPRRAMARALWAMRAAPLEPWAHQQAPLRVLLELARHLLLLTKGALEVAGLHHARRGLWYVPLLRFCLAMLAMHFTHMVGTLGCVLTVGAHVVRHGLPCSGLICNGGTFATLETRIGRALAVAQRILAAGPATLAAVPRRMQKPRFAARLQRLQFTAACYQVAHCVYVISVLALVVYVSAGGGLGRMQGGWRRLTCILTLHPPVKPVGTSRILKLLLLLAVAAWVAAVAPGEFQGVLAMGSCSGSPTRSIRTAWEDQRSSRQWDTGWEAMVAERDEVLPHTVLDTLQPGGTTRVTKDEAAWLDTELNATFGGHPEFTEENWEEMRNVVRRCSYCFANKPQDIKGYHGGAAHATFAIPFKDETKVAYQRPRKYSPGEQEIIDLHCKELLEYGFIEPASQHCRHASNVVVAGKKDHDTGQWTSTRFCVDLRNTNRLSLKDNTLPHRPEELYQRVAKAKFKTTLDATKAFHQIPMTTEEDRDKTAFWWGNQLYRYTSMPFGAAGATAAFIRIMDYELRHLQHCTVAYVDDVCIYSDTAEQHIKDVEAVLRTLGDAGIRLHSGKSTFGSATVDFLGYRIGYNTIGAQDIKCKAIQELPKPEDKTGVRSILGLMNYYKGLVGEPMGPNYSEMARPLNDLLRKEVLDVKEAWGKDQDQALQALKDALCSGRCLKPIDYSKPIFLYTDWSNHGIGAVLGQKDENGVEHICVVISRSLSKTERQYASFQGEMLAVVWAIRTLRQYLHGIHFTLITDHSPLTTLMEKGDLQGQHLRWAISLQEFEFTVQYRPGPKNENADVPSRYPLPSTADETGARLDREGDRAREAGRAERPTRCFTDIICLEVTREPPLGPEVSPEAQVANYCENMVREQLGTSAVHRLFDVHYQEELECNKGVMFDTDHPEVARCSGRLTRVAWDALSQVRPIRGMHSGGSPAIYGDETMEGGKLKVPKKIDTRVIDKSFFREAREEGVVCYEPCGGLCAGLEMLLRCGVKVNKYLYQDISKSSQTVARARCMALSRRHPDLFRAEAAHLEQLPSNIEDTSLIDLVHAGALSGEQWVMVCGYPCQDLSPAGKLAGLEGRHSRLFYQAVRVLSTLQQLQPQRPPAYVLENVSPLSHRENSKIRKEVFPIINSVVGQPVSFDAARAGSYAHRLRAYSIGAICSKISNSIWVVTGDRKPHYTANVVGEPMRVLPTILATQNSRAFRAPRAGTVVRKGDDDEVGETREVNLDEKAVAMGYSAGELRAAHGMEDEELAGVLGLAMDRRAMELFYAIAEVSTTKLPKSEESEEEEHGTLVAIPIAKATKVAATSEGTAEPVRAQLAEWITSSSGYTQQVARRLSHQDWEERLQRMCSQGQKGTQGLGTADAVPRRRQWKMASMKLAGYEARHRQAFSRPGGKPAETSSAPEWAPVTKEKEMRLPKLPDTTRMVAMLASVTNQESLRERYPDIHEDELCLAWVKTGGRVEVPKEEYHRVRKRAARHRWDELMGELYMVTVSGKELLVPKPCDRIQLVREYHERTGHWGIRRTLNLLWQRHYWAGMKQDVQAVVTQCQTCQRVKTHYAREEANLTPLEIKSFMYRWSLDLAWPTKRITKAGNQRVLVMIEHYTRFVVCVPIPDKEAATIASAFRYHVLSVFGAPAECLVDGGTEFEGEFSALCKQCLIDRRVTSPSSPESNGLTERVVRTLKFCFKKMALDKGLDFEWDEMLWSLVLSYNAARQQSTGVAPFTLLFAQEATVPPDLRARPELDFGKQEEKTLADDLLQRAAIVKRLMVHAGCNLEIAQHRDTLRYEHRRSGSYEPKPHQFKAGDFVYIRQQPRSGMEVATKPAILKIVKVQRDGVVVLEDSTKLREKSTVQNIAPCHLQVKDQYDCSAAIPSKHLACEACMRTDGEAAMLLCDTCNRGYHTWCLNPALDGVPEGDWQCPKCLGGTVVAAAAEVSASIVDKMAAMELQLREKLGSDVVLLPADVGPHRAVRPGREDPWQALTSRQMLRKEGSMGDLPDRVAWGNQEELSRAMSPEEVQKRGDVTQLSRAQVKIASQLDWGLELVMTVPQEVRRLAHEVTWEKITQVWDPWAGTGVIGKVMSLEWPHLKVMNNDWNPQLKWHEALNALQPGNYRAWKEKYGVCDAVVTSPWFAVLDIALPLAVLASRVVACIHVPSHYMTDMTESRAQYFRKLCHAGRLHVIGHLEHGPIGRRCMWVMVFRNPLTRARMLRGGEASGVGMFTFSMGKFAMDGVTTEDAEQALV</sequence>
<feature type="region of interest" description="Disordered" evidence="12">
    <location>
        <begin position="434"/>
        <end position="485"/>
    </location>
</feature>
<dbReference type="Pfam" id="PF00145">
    <property type="entry name" value="DNA_methylase"/>
    <property type="match status" value="1"/>
</dbReference>
<dbReference type="InterPro" id="IPR019787">
    <property type="entry name" value="Znf_PHD-finger"/>
</dbReference>
<feature type="region of interest" description="Disordered" evidence="12">
    <location>
        <begin position="567"/>
        <end position="587"/>
    </location>
</feature>